<dbReference type="CDD" id="cd05466">
    <property type="entry name" value="PBP2_LTTR_substrate"/>
    <property type="match status" value="1"/>
</dbReference>
<organism evidence="1 2">
    <name type="scientific">Fusibacter ferrireducens</name>
    <dbReference type="NCBI Taxonomy" id="2785058"/>
    <lineage>
        <taxon>Bacteria</taxon>
        <taxon>Bacillati</taxon>
        <taxon>Bacillota</taxon>
        <taxon>Clostridia</taxon>
        <taxon>Eubacteriales</taxon>
        <taxon>Eubacteriales Family XII. Incertae Sedis</taxon>
        <taxon>Fusibacter</taxon>
    </lineage>
</organism>
<protein>
    <submittedName>
        <fullName evidence="1">LysR family transcriptional regulator substrate-binding protein</fullName>
    </submittedName>
</protein>
<sequence>MEELISKGKLDMALIAKPDHRKEMTPKSILEDEVILVAHKDFDLNCEIHNFDNGNQWIELESLHKAKIPFILSPPRTILGKLARSYFRDISPPVMAINQNCSAEMAVALAEEGLGVAFNYRSCSRANSNLKSYSIGSSKRFVPLLLKYPTDNDDYKCRSTLLLAELIKAYFEQK</sequence>
<reference evidence="1 2" key="1">
    <citation type="submission" date="2020-11" db="EMBL/GenBank/DDBJ databases">
        <title>Fusibacter basophilias sp. nov.</title>
        <authorList>
            <person name="Qiu D."/>
        </authorList>
    </citation>
    <scope>NUCLEOTIDE SEQUENCE [LARGE SCALE GENOMIC DNA]</scope>
    <source>
        <strain evidence="1 2">Q10-2</strain>
    </source>
</reference>
<dbReference type="Gene3D" id="3.40.190.290">
    <property type="match status" value="1"/>
</dbReference>
<proteinExistence type="predicted"/>
<dbReference type="SUPFAM" id="SSF53850">
    <property type="entry name" value="Periplasmic binding protein-like II"/>
    <property type="match status" value="1"/>
</dbReference>
<gene>
    <name evidence="1" type="ORF">ISU02_19355</name>
</gene>
<evidence type="ECO:0000313" key="1">
    <source>
        <dbReference type="EMBL" id="MBF4695258.1"/>
    </source>
</evidence>
<name>A0ABR9ZXR2_9FIRM</name>
<dbReference type="Proteomes" id="UP000614200">
    <property type="component" value="Unassembled WGS sequence"/>
</dbReference>
<keyword evidence="2" id="KW-1185">Reference proteome</keyword>
<comment type="caution">
    <text evidence="1">The sequence shown here is derived from an EMBL/GenBank/DDBJ whole genome shotgun (WGS) entry which is preliminary data.</text>
</comment>
<accession>A0ABR9ZXR2</accession>
<dbReference type="EMBL" id="JADKNH010000014">
    <property type="protein sequence ID" value="MBF4695258.1"/>
    <property type="molecule type" value="Genomic_DNA"/>
</dbReference>
<evidence type="ECO:0000313" key="2">
    <source>
        <dbReference type="Proteomes" id="UP000614200"/>
    </source>
</evidence>